<keyword evidence="1" id="KW-0812">Transmembrane</keyword>
<feature type="transmembrane region" description="Helical" evidence="1">
    <location>
        <begin position="20"/>
        <end position="41"/>
    </location>
</feature>
<protein>
    <submittedName>
        <fullName evidence="4">ZP domain-containing protein</fullName>
    </submittedName>
</protein>
<evidence type="ECO:0000313" key="3">
    <source>
        <dbReference type="Proteomes" id="UP000271162"/>
    </source>
</evidence>
<keyword evidence="1" id="KW-0472">Membrane</keyword>
<keyword evidence="1" id="KW-1133">Transmembrane helix</keyword>
<organism evidence="4">
    <name type="scientific">Nippostrongylus brasiliensis</name>
    <name type="common">Rat hookworm</name>
    <dbReference type="NCBI Taxonomy" id="27835"/>
    <lineage>
        <taxon>Eukaryota</taxon>
        <taxon>Metazoa</taxon>
        <taxon>Ecdysozoa</taxon>
        <taxon>Nematoda</taxon>
        <taxon>Chromadorea</taxon>
        <taxon>Rhabditida</taxon>
        <taxon>Rhabditina</taxon>
        <taxon>Rhabditomorpha</taxon>
        <taxon>Strongyloidea</taxon>
        <taxon>Heligmosomidae</taxon>
        <taxon>Nippostrongylus</taxon>
    </lineage>
</organism>
<evidence type="ECO:0000256" key="1">
    <source>
        <dbReference type="SAM" id="Phobius"/>
    </source>
</evidence>
<keyword evidence="3" id="KW-1185">Reference proteome</keyword>
<reference evidence="2 3" key="2">
    <citation type="submission" date="2018-11" db="EMBL/GenBank/DDBJ databases">
        <authorList>
            <consortium name="Pathogen Informatics"/>
        </authorList>
    </citation>
    <scope>NUCLEOTIDE SEQUENCE [LARGE SCALE GENOMIC DNA]</scope>
</reference>
<gene>
    <name evidence="2" type="ORF">NBR_LOCUS10587</name>
</gene>
<accession>A0A158QZR9</accession>
<sequence length="153" mass="16871">MLSYLATVDLSDVHVEIWQILAAWMLIGTLMGCVALALLWVRTCEPGMVESDLERGHSVEDIPGGFSNREGYTRDSYPFMDLVIYSVPIGDVSLKFIINTVFQVDPASPIHNCARQCAVAGANLLYMDDRSLCDPPPGAVEKGPQRRFVAQPK</sequence>
<dbReference type="EMBL" id="UYSL01020346">
    <property type="protein sequence ID" value="VDL74176.1"/>
    <property type="molecule type" value="Genomic_DNA"/>
</dbReference>
<dbReference type="Proteomes" id="UP000271162">
    <property type="component" value="Unassembled WGS sequence"/>
</dbReference>
<evidence type="ECO:0000313" key="4">
    <source>
        <dbReference type="WBParaSite" id="NBR_0001058601-mRNA-1"/>
    </source>
</evidence>
<dbReference type="AlphaFoldDB" id="A0A158QZR9"/>
<evidence type="ECO:0000313" key="2">
    <source>
        <dbReference type="EMBL" id="VDL74176.1"/>
    </source>
</evidence>
<reference evidence="4" key="1">
    <citation type="submission" date="2016-04" db="UniProtKB">
        <authorList>
            <consortium name="WormBaseParasite"/>
        </authorList>
    </citation>
    <scope>IDENTIFICATION</scope>
</reference>
<name>A0A158QZR9_NIPBR</name>
<proteinExistence type="predicted"/>
<dbReference type="WBParaSite" id="NBR_0001058601-mRNA-1">
    <property type="protein sequence ID" value="NBR_0001058601-mRNA-1"/>
    <property type="gene ID" value="NBR_0001058601"/>
</dbReference>